<evidence type="ECO:0000256" key="5">
    <source>
        <dbReference type="SAM" id="MobiDB-lite"/>
    </source>
</evidence>
<dbReference type="GO" id="GO:0005737">
    <property type="term" value="C:cytoplasm"/>
    <property type="evidence" value="ECO:0007669"/>
    <property type="project" value="UniProtKB-SubCell"/>
</dbReference>
<dbReference type="GO" id="GO:0042162">
    <property type="term" value="F:telomeric DNA binding"/>
    <property type="evidence" value="ECO:0007669"/>
    <property type="project" value="TreeGrafter"/>
</dbReference>
<dbReference type="OrthoDB" id="69928at2759"/>
<dbReference type="InterPro" id="IPR019458">
    <property type="entry name" value="Est1-like_N"/>
</dbReference>
<comment type="subcellular location">
    <subcellularLocation>
        <location evidence="2">Cytoplasm</location>
    </subcellularLocation>
    <subcellularLocation>
        <location evidence="1">Nucleus</location>
    </subcellularLocation>
</comment>
<feature type="region of interest" description="Disordered" evidence="5">
    <location>
        <begin position="466"/>
        <end position="495"/>
    </location>
</feature>
<sequence>MTAPRPTSTRAAPPPPPIDPVTTDTASDADAQLIDLEVQLARALRTARRSPTPGADQADELATLRIQYRDAVEARLLRGPADVDDEEISEGARPLDERVWRLVFYPQIETLRAAAKRPDTDRTLLLRSLDHASGFFAFVIAHIRATQLNTNDDEDEEIARSSDAAIQTVRRCLIYLGDLARYREAALDRRTWSAPAAYYQQAITLDRTRGRAYGQLAMVDVQRGDVFSAVANYLRSAGGVHPFPVSLDNLRTLFRTHWTRCTPLLQFIAHVAGLAPDGPATPSTLVTNYLAIDLPTNDRTAAGLILAILLTPTTTNPTTHDLVAGHVAPALSFTLFLRVAPARLAATWILANPGVARSVRSAARAHEIMVYLKGNADVEAVVREWCVGTKEEDAGENVEEDDEDWCAIAALAPFYAAGDDPPANRIAAARAVLDADTAHFPAATAAVRGTRALRVSLASRVRGAGAARGRGRGRSRTVVGPAASSDPAVGSAPDAPPPILAVATVEAVTDSREWGVVETWVSAQSAVVCQVVVPAAVLDELDARKKSSKAARAATRALERAVRHARATVRVVPAPDAADLEAVRNLLLTSINAADSTTGTSPDATGNDENGEDETVAHLAAVLATARSLATPEVAVVVVSRDPRAARVGAALGIAAGDAEKIAAVVEQVAAMASGAVPGVLAVDGKDAAAAVASVRAE</sequence>
<evidence type="ECO:0008006" key="11">
    <source>
        <dbReference type="Google" id="ProtNLM"/>
    </source>
</evidence>
<dbReference type="GO" id="GO:0000184">
    <property type="term" value="P:nuclear-transcribed mRNA catabolic process, nonsense-mediated decay"/>
    <property type="evidence" value="ECO:0007669"/>
    <property type="project" value="TreeGrafter"/>
</dbReference>
<dbReference type="InterPro" id="IPR045153">
    <property type="entry name" value="Est1/Ebs1-like"/>
</dbReference>
<dbReference type="GO" id="GO:0005697">
    <property type="term" value="C:telomerase holoenzyme complex"/>
    <property type="evidence" value="ECO:0007669"/>
    <property type="project" value="TreeGrafter"/>
</dbReference>
<keyword evidence="3" id="KW-0963">Cytoplasm</keyword>
<dbReference type="Gene3D" id="1.25.40.10">
    <property type="entry name" value="Tetratricopeptide repeat domain"/>
    <property type="match status" value="1"/>
</dbReference>
<evidence type="ECO:0000256" key="3">
    <source>
        <dbReference type="ARBA" id="ARBA00022490"/>
    </source>
</evidence>
<dbReference type="PANTHER" id="PTHR15696">
    <property type="entry name" value="SMG-7 SUPPRESSOR WITH MORPHOLOGICAL EFFECT ON GENITALIA PROTEIN 7"/>
    <property type="match status" value="1"/>
</dbReference>
<evidence type="ECO:0000259" key="8">
    <source>
        <dbReference type="Pfam" id="PF13638"/>
    </source>
</evidence>
<evidence type="ECO:0000256" key="4">
    <source>
        <dbReference type="ARBA" id="ARBA00023242"/>
    </source>
</evidence>
<reference evidence="10" key="2">
    <citation type="submission" date="2009-11" db="EMBL/GenBank/DDBJ databases">
        <title>The Genome Sequence of Allomyces macrogynus strain ATCC 38327.</title>
        <authorList>
            <consortium name="The Broad Institute Genome Sequencing Platform"/>
            <person name="Russ C."/>
            <person name="Cuomo C."/>
            <person name="Shea T."/>
            <person name="Young S.K."/>
            <person name="Zeng Q."/>
            <person name="Koehrsen M."/>
            <person name="Haas B."/>
            <person name="Borodovsky M."/>
            <person name="Guigo R."/>
            <person name="Alvarado L."/>
            <person name="Berlin A."/>
            <person name="Borenstein D."/>
            <person name="Chen Z."/>
            <person name="Engels R."/>
            <person name="Freedman E."/>
            <person name="Gellesch M."/>
            <person name="Goldberg J."/>
            <person name="Griggs A."/>
            <person name="Gujja S."/>
            <person name="Heiman D."/>
            <person name="Hepburn T."/>
            <person name="Howarth C."/>
            <person name="Jen D."/>
            <person name="Larson L."/>
            <person name="Lewis B."/>
            <person name="Mehta T."/>
            <person name="Park D."/>
            <person name="Pearson M."/>
            <person name="Roberts A."/>
            <person name="Saif S."/>
            <person name="Shenoy N."/>
            <person name="Sisk P."/>
            <person name="Stolte C."/>
            <person name="Sykes S."/>
            <person name="Walk T."/>
            <person name="White J."/>
            <person name="Yandava C."/>
            <person name="Burger G."/>
            <person name="Gray M.W."/>
            <person name="Holland P.W.H."/>
            <person name="King N."/>
            <person name="Lang F.B.F."/>
            <person name="Roger A.J."/>
            <person name="Ruiz-Trillo I."/>
            <person name="Lander E."/>
            <person name="Nusbaum C."/>
        </authorList>
    </citation>
    <scope>NUCLEOTIDE SEQUENCE [LARGE SCALE GENOMIC DNA]</scope>
    <source>
        <strain evidence="10">ATCC 38327</strain>
    </source>
</reference>
<organism evidence="9 10">
    <name type="scientific">Allomyces macrogynus (strain ATCC 38327)</name>
    <name type="common">Allomyces javanicus var. macrogynus</name>
    <dbReference type="NCBI Taxonomy" id="578462"/>
    <lineage>
        <taxon>Eukaryota</taxon>
        <taxon>Fungi</taxon>
        <taxon>Fungi incertae sedis</taxon>
        <taxon>Blastocladiomycota</taxon>
        <taxon>Blastocladiomycetes</taxon>
        <taxon>Blastocladiales</taxon>
        <taxon>Blastocladiaceae</taxon>
        <taxon>Allomyces</taxon>
    </lineage>
</organism>
<feature type="domain" description="DNA/RNA-binding" evidence="6">
    <location>
        <begin position="196"/>
        <end position="262"/>
    </location>
</feature>
<dbReference type="VEuPathDB" id="FungiDB:AMAG_17073"/>
<dbReference type="InterPro" id="IPR002716">
    <property type="entry name" value="PIN_dom"/>
</dbReference>
<dbReference type="Pfam" id="PF10373">
    <property type="entry name" value="EST1_DNA_bind"/>
    <property type="match status" value="1"/>
</dbReference>
<evidence type="ECO:0000313" key="9">
    <source>
        <dbReference type="EMBL" id="KNE72743.1"/>
    </source>
</evidence>
<name>A0A0L0TCU5_ALLM3</name>
<evidence type="ECO:0000313" key="10">
    <source>
        <dbReference type="Proteomes" id="UP000054350"/>
    </source>
</evidence>
<evidence type="ECO:0000256" key="2">
    <source>
        <dbReference type="ARBA" id="ARBA00004496"/>
    </source>
</evidence>
<dbReference type="Pfam" id="PF13638">
    <property type="entry name" value="PIN_4"/>
    <property type="match status" value="1"/>
</dbReference>
<gene>
    <name evidence="9" type="ORF">AMAG_17073</name>
</gene>
<dbReference type="GO" id="GO:0070034">
    <property type="term" value="F:telomerase RNA binding"/>
    <property type="evidence" value="ECO:0007669"/>
    <property type="project" value="TreeGrafter"/>
</dbReference>
<protein>
    <recommendedName>
        <fullName evidence="11">DNA/RNA-binding domain-containing protein</fullName>
    </recommendedName>
</protein>
<keyword evidence="10" id="KW-1185">Reference proteome</keyword>
<dbReference type="EMBL" id="GG745383">
    <property type="protein sequence ID" value="KNE72743.1"/>
    <property type="molecule type" value="Genomic_DNA"/>
</dbReference>
<keyword evidence="4" id="KW-0539">Nucleus</keyword>
<reference evidence="9 10" key="1">
    <citation type="submission" date="2009-11" db="EMBL/GenBank/DDBJ databases">
        <title>Annotation of Allomyces macrogynus ATCC 38327.</title>
        <authorList>
            <consortium name="The Broad Institute Genome Sequencing Platform"/>
            <person name="Russ C."/>
            <person name="Cuomo C."/>
            <person name="Burger G."/>
            <person name="Gray M.W."/>
            <person name="Holland P.W.H."/>
            <person name="King N."/>
            <person name="Lang F.B.F."/>
            <person name="Roger A.J."/>
            <person name="Ruiz-Trillo I."/>
            <person name="Young S.K."/>
            <person name="Zeng Q."/>
            <person name="Gargeya S."/>
            <person name="Fitzgerald M."/>
            <person name="Haas B."/>
            <person name="Abouelleil A."/>
            <person name="Alvarado L."/>
            <person name="Arachchi H.M."/>
            <person name="Berlin A."/>
            <person name="Chapman S.B."/>
            <person name="Gearin G."/>
            <person name="Goldberg J."/>
            <person name="Griggs A."/>
            <person name="Gujja S."/>
            <person name="Hansen M."/>
            <person name="Heiman D."/>
            <person name="Howarth C."/>
            <person name="Larimer J."/>
            <person name="Lui A."/>
            <person name="MacDonald P.J.P."/>
            <person name="McCowen C."/>
            <person name="Montmayeur A."/>
            <person name="Murphy C."/>
            <person name="Neiman D."/>
            <person name="Pearson M."/>
            <person name="Priest M."/>
            <person name="Roberts A."/>
            <person name="Saif S."/>
            <person name="Shea T."/>
            <person name="Sisk P."/>
            <person name="Stolte C."/>
            <person name="Sykes S."/>
            <person name="Wortman J."/>
            <person name="Nusbaum C."/>
            <person name="Birren B."/>
        </authorList>
    </citation>
    <scope>NUCLEOTIDE SEQUENCE [LARGE SCALE GENOMIC DNA]</scope>
    <source>
        <strain evidence="9 10">ATCC 38327</strain>
    </source>
</reference>
<dbReference type="eggNOG" id="KOG2162">
    <property type="taxonomic scope" value="Eukaryota"/>
</dbReference>
<evidence type="ECO:0000259" key="7">
    <source>
        <dbReference type="Pfam" id="PF10374"/>
    </source>
</evidence>
<feature type="domain" description="Telomerase activating protein Est1-like N-terminal" evidence="7">
    <location>
        <begin position="96"/>
        <end position="185"/>
    </location>
</feature>
<dbReference type="InterPro" id="IPR011990">
    <property type="entry name" value="TPR-like_helical_dom_sf"/>
</dbReference>
<feature type="domain" description="PIN" evidence="8">
    <location>
        <begin position="530"/>
        <end position="658"/>
    </location>
</feature>
<dbReference type="SUPFAM" id="SSF48452">
    <property type="entry name" value="TPR-like"/>
    <property type="match status" value="1"/>
</dbReference>
<dbReference type="AlphaFoldDB" id="A0A0L0TCU5"/>
<dbReference type="PANTHER" id="PTHR15696:SF0">
    <property type="entry name" value="TELOMERASE-BINDING PROTEIN EST1A"/>
    <property type="match status" value="1"/>
</dbReference>
<feature type="region of interest" description="Disordered" evidence="5">
    <location>
        <begin position="1"/>
        <end position="28"/>
    </location>
</feature>
<evidence type="ECO:0000256" key="1">
    <source>
        <dbReference type="ARBA" id="ARBA00004123"/>
    </source>
</evidence>
<accession>A0A0L0TCU5</accession>
<evidence type="ECO:0000259" key="6">
    <source>
        <dbReference type="Pfam" id="PF10373"/>
    </source>
</evidence>
<dbReference type="Proteomes" id="UP000054350">
    <property type="component" value="Unassembled WGS sequence"/>
</dbReference>
<dbReference type="STRING" id="578462.A0A0L0TCU5"/>
<dbReference type="InterPro" id="IPR018834">
    <property type="entry name" value="DNA/RNA-bd_Est1-type"/>
</dbReference>
<proteinExistence type="predicted"/>
<feature type="compositionally biased region" description="Low complexity" evidence="5">
    <location>
        <begin position="1"/>
        <end position="11"/>
    </location>
</feature>
<dbReference type="Pfam" id="PF10374">
    <property type="entry name" value="EST1"/>
    <property type="match status" value="1"/>
</dbReference>
<dbReference type="Gene3D" id="3.40.50.1010">
    <property type="entry name" value="5'-nuclease"/>
    <property type="match status" value="1"/>
</dbReference>